<dbReference type="Pfam" id="PF01565">
    <property type="entry name" value="FAD_binding_4"/>
    <property type="match status" value="1"/>
</dbReference>
<dbReference type="GO" id="GO:0071949">
    <property type="term" value="F:FAD binding"/>
    <property type="evidence" value="ECO:0007669"/>
    <property type="project" value="InterPro"/>
</dbReference>
<dbReference type="InterPro" id="IPR016166">
    <property type="entry name" value="FAD-bd_PCMH"/>
</dbReference>
<gene>
    <name evidence="4" type="primary">glcE</name>
    <name evidence="4" type="ORF">G3I67_02580</name>
</gene>
<keyword evidence="2" id="KW-0274">FAD</keyword>
<dbReference type="InterPro" id="IPR036318">
    <property type="entry name" value="FAD-bd_PCMH-like_sf"/>
</dbReference>
<dbReference type="InterPro" id="IPR016169">
    <property type="entry name" value="FAD-bd_PCMH_sub2"/>
</dbReference>
<accession>A0A6B2QWT0</accession>
<evidence type="ECO:0000313" key="4">
    <source>
        <dbReference type="EMBL" id="NDY82108.1"/>
    </source>
</evidence>
<dbReference type="PROSITE" id="PS51387">
    <property type="entry name" value="FAD_PCMH"/>
    <property type="match status" value="1"/>
</dbReference>
<dbReference type="AlphaFoldDB" id="A0A6B2QWT0"/>
<proteinExistence type="predicted"/>
<dbReference type="NCBIfam" id="NF008439">
    <property type="entry name" value="PRK11282.1"/>
    <property type="match status" value="1"/>
</dbReference>
<dbReference type="SUPFAM" id="SSF55103">
    <property type="entry name" value="FAD-linked oxidases, C-terminal domain"/>
    <property type="match status" value="1"/>
</dbReference>
<evidence type="ECO:0000259" key="3">
    <source>
        <dbReference type="PROSITE" id="PS51387"/>
    </source>
</evidence>
<keyword evidence="1" id="KW-0285">Flavoprotein</keyword>
<dbReference type="InterPro" id="IPR016164">
    <property type="entry name" value="FAD-linked_Oxase-like_C"/>
</dbReference>
<sequence length="365" mass="39621">MKYEIAQLSEQVLAARASFRPILVSGGNTKSFYGNPKPESNDEAISMDMRSLRGVVNYEPSELVITAYAGTPLQEIMDLLDASGQMFAFDPPSFGQHATVGGCVSAGLSGPGRYSAGAVKDFVLGAHLLDAQGRVLKFGGEVMKNVAGYDVSRLLAGSMGMFGAILQVSLKVAPKPLQICTLEWEIDQARSLHMCHSLRAQPLPVNATAWESIGHAGRLRMRLAGAPAAIQSARAKLGGDVVADDVARTYWEDLREQRLSFFTTPYLWRIAVAPGTPELDLGPTLIEWGGGQRWIAANCDPAEIRAVAETAQGHATLFRRPFANELPEHGVFHPLRPEVMNVIRRLKQEFDPKAVFNPGRLVTGI</sequence>
<dbReference type="SUPFAM" id="SSF56176">
    <property type="entry name" value="FAD-binding/transporter-associated domain-like"/>
    <property type="match status" value="1"/>
</dbReference>
<dbReference type="EC" id="1.1.99.14" evidence="4"/>
<organism evidence="4">
    <name type="scientific">Sheuella amnicola</name>
    <dbReference type="NCBI Taxonomy" id="2707330"/>
    <lineage>
        <taxon>Bacteria</taxon>
        <taxon>Pseudomonadati</taxon>
        <taxon>Pseudomonadota</taxon>
        <taxon>Betaproteobacteria</taxon>
        <taxon>Burkholderiales</taxon>
        <taxon>Alcaligenaceae</taxon>
        <taxon>Sheuella</taxon>
    </lineage>
</organism>
<evidence type="ECO:0000256" key="1">
    <source>
        <dbReference type="ARBA" id="ARBA00022630"/>
    </source>
</evidence>
<feature type="domain" description="FAD-binding PCMH-type" evidence="3">
    <location>
        <begin position="1"/>
        <end position="175"/>
    </location>
</feature>
<name>A0A6B2QWT0_9BURK</name>
<comment type="caution">
    <text evidence="4">The sequence shown here is derived from an EMBL/GenBank/DDBJ whole genome shotgun (WGS) entry which is preliminary data.</text>
</comment>
<keyword evidence="4" id="KW-0560">Oxidoreductase</keyword>
<dbReference type="RefSeq" id="WP_163651380.1">
    <property type="nucleotide sequence ID" value="NZ_JAAGRN010000001.1"/>
</dbReference>
<reference evidence="4" key="1">
    <citation type="submission" date="2020-02" db="EMBL/GenBank/DDBJ databases">
        <authorList>
            <person name="Chen W.-M."/>
        </authorList>
    </citation>
    <scope>NUCLEOTIDE SEQUENCE</scope>
    <source>
        <strain evidence="4">NBD-18</strain>
    </source>
</reference>
<dbReference type="PANTHER" id="PTHR11748:SF103">
    <property type="entry name" value="GLYCOLATE OXIDASE SUBUNIT GLCE"/>
    <property type="match status" value="1"/>
</dbReference>
<dbReference type="GO" id="GO:0019154">
    <property type="term" value="F:glycolate dehydrogenase activity"/>
    <property type="evidence" value="ECO:0007669"/>
    <property type="project" value="UniProtKB-EC"/>
</dbReference>
<dbReference type="Gene3D" id="3.30.465.10">
    <property type="match status" value="1"/>
</dbReference>
<protein>
    <submittedName>
        <fullName evidence="4">Glycolate oxidase subunit GlcE</fullName>
        <ecNumber evidence="4">1.1.99.14</ecNumber>
    </submittedName>
</protein>
<evidence type="ECO:0000256" key="2">
    <source>
        <dbReference type="ARBA" id="ARBA00022827"/>
    </source>
</evidence>
<dbReference type="InterPro" id="IPR006094">
    <property type="entry name" value="Oxid_FAD_bind_N"/>
</dbReference>
<dbReference type="PANTHER" id="PTHR11748">
    <property type="entry name" value="D-LACTATE DEHYDROGENASE"/>
    <property type="match status" value="1"/>
</dbReference>
<dbReference type="EMBL" id="JAAGRN010000001">
    <property type="protein sequence ID" value="NDY82108.1"/>
    <property type="molecule type" value="Genomic_DNA"/>
</dbReference>